<dbReference type="CDD" id="cd06578">
    <property type="entry name" value="HemD"/>
    <property type="match status" value="1"/>
</dbReference>
<evidence type="ECO:0000256" key="1">
    <source>
        <dbReference type="ARBA" id="ARBA00004772"/>
    </source>
</evidence>
<keyword evidence="12" id="KW-1185">Reference proteome</keyword>
<feature type="domain" description="Tetrapyrrole biosynthesis uroporphyrinogen III synthase" evidence="10">
    <location>
        <begin position="22"/>
        <end position="244"/>
    </location>
</feature>
<dbReference type="Gene3D" id="3.40.50.10090">
    <property type="match status" value="2"/>
</dbReference>
<evidence type="ECO:0000256" key="6">
    <source>
        <dbReference type="ARBA" id="ARBA00037589"/>
    </source>
</evidence>
<dbReference type="EMBL" id="JARZFX010000001">
    <property type="protein sequence ID" value="MEC5422029.1"/>
    <property type="molecule type" value="Genomic_DNA"/>
</dbReference>
<evidence type="ECO:0000256" key="9">
    <source>
        <dbReference type="RuleBase" id="RU366031"/>
    </source>
</evidence>
<keyword evidence="4 9" id="KW-0456">Lyase</keyword>
<evidence type="ECO:0000256" key="7">
    <source>
        <dbReference type="ARBA" id="ARBA00040167"/>
    </source>
</evidence>
<organism evidence="11 12">
    <name type="scientific">Virgibacillus tibetensis</name>
    <dbReference type="NCBI Taxonomy" id="3042313"/>
    <lineage>
        <taxon>Bacteria</taxon>
        <taxon>Bacillati</taxon>
        <taxon>Bacillota</taxon>
        <taxon>Bacilli</taxon>
        <taxon>Bacillales</taxon>
        <taxon>Bacillaceae</taxon>
        <taxon>Virgibacillus</taxon>
    </lineage>
</organism>
<evidence type="ECO:0000256" key="5">
    <source>
        <dbReference type="ARBA" id="ARBA00023244"/>
    </source>
</evidence>
<evidence type="ECO:0000313" key="12">
    <source>
        <dbReference type="Proteomes" id="UP001335737"/>
    </source>
</evidence>
<comment type="catalytic activity">
    <reaction evidence="8 9">
        <text>hydroxymethylbilane = uroporphyrinogen III + H2O</text>
        <dbReference type="Rhea" id="RHEA:18965"/>
        <dbReference type="ChEBI" id="CHEBI:15377"/>
        <dbReference type="ChEBI" id="CHEBI:57308"/>
        <dbReference type="ChEBI" id="CHEBI:57845"/>
        <dbReference type="EC" id="4.2.1.75"/>
    </reaction>
</comment>
<dbReference type="SUPFAM" id="SSF69618">
    <property type="entry name" value="HemD-like"/>
    <property type="match status" value="1"/>
</dbReference>
<dbReference type="GO" id="GO:0004852">
    <property type="term" value="F:uroporphyrinogen-III synthase activity"/>
    <property type="evidence" value="ECO:0007669"/>
    <property type="project" value="UniProtKB-EC"/>
</dbReference>
<accession>A0ABU6KC41</accession>
<proteinExistence type="inferred from homology"/>
<dbReference type="InterPro" id="IPR003754">
    <property type="entry name" value="4pyrrol_synth_uPrphyn_synth"/>
</dbReference>
<dbReference type="InterPro" id="IPR036108">
    <property type="entry name" value="4pyrrol_syn_uPrphyn_synt_sf"/>
</dbReference>
<dbReference type="Proteomes" id="UP001335737">
    <property type="component" value="Unassembled WGS sequence"/>
</dbReference>
<evidence type="ECO:0000313" key="11">
    <source>
        <dbReference type="EMBL" id="MEC5422029.1"/>
    </source>
</evidence>
<dbReference type="InterPro" id="IPR039793">
    <property type="entry name" value="UROS/Hem4"/>
</dbReference>
<comment type="caution">
    <text evidence="11">The sequence shown here is derived from an EMBL/GenBank/DDBJ whole genome shotgun (WGS) entry which is preliminary data.</text>
</comment>
<dbReference type="EC" id="4.2.1.75" evidence="3 9"/>
<dbReference type="PANTHER" id="PTHR38042:SF1">
    <property type="entry name" value="UROPORPHYRINOGEN-III SYNTHASE, CHLOROPLASTIC"/>
    <property type="match status" value="1"/>
</dbReference>
<sequence>MPISLHEKKILITREESQAKEFTEMVRFYGGQPVEVPLLTISCKDKPESKQLLTNLNKYEWLFFTSANGVNCFFQLVKKYKIDWAVFQTMKMAVVGHKTEAALKGFGFTASFMPTTYNADVMANEFLNRETGKIPVLLVRGNRSREVLPARFSKYGLPYDLLEVYDTSYNYQMKHRLNDILKNGNIDYITFTSPSTVEAFWEMATAESRIPCACIGTTTELRARELGFNSVITPQEFTIDELIASLSNYITERG</sequence>
<evidence type="ECO:0000256" key="2">
    <source>
        <dbReference type="ARBA" id="ARBA00008133"/>
    </source>
</evidence>
<gene>
    <name evidence="11" type="ORF">QGM71_00800</name>
</gene>
<reference evidence="11 12" key="1">
    <citation type="journal article" date="2024" name="Int. J. Syst. Evol. Microbiol.">
        <title>Virgibacillus tibetensis sp. nov., isolated from salt lake on the Tibetan Plateau of China.</title>
        <authorList>
            <person name="Phurbu D."/>
            <person name="Liu Z.-X."/>
            <person name="Wang R."/>
            <person name="Zheng Y.-Y."/>
            <person name="Liu H.-C."/>
            <person name="Zhou Y.-G."/>
            <person name="Yu Y.-J."/>
            <person name="Li A.-H."/>
        </authorList>
    </citation>
    <scope>NUCLEOTIDE SEQUENCE [LARGE SCALE GENOMIC DNA]</scope>
    <source>
        <strain evidence="11 12">C22-A2</strain>
    </source>
</reference>
<protein>
    <recommendedName>
        <fullName evidence="7 9">Uroporphyrinogen-III synthase</fullName>
        <ecNumber evidence="3 9">4.2.1.75</ecNumber>
    </recommendedName>
</protein>
<evidence type="ECO:0000256" key="8">
    <source>
        <dbReference type="ARBA" id="ARBA00048617"/>
    </source>
</evidence>
<evidence type="ECO:0000259" key="10">
    <source>
        <dbReference type="Pfam" id="PF02602"/>
    </source>
</evidence>
<keyword evidence="5 9" id="KW-0627">Porphyrin biosynthesis</keyword>
<dbReference type="RefSeq" id="WP_327605603.1">
    <property type="nucleotide sequence ID" value="NZ_JARZFX010000001.1"/>
</dbReference>
<name>A0ABU6KC41_9BACI</name>
<evidence type="ECO:0000256" key="4">
    <source>
        <dbReference type="ARBA" id="ARBA00023239"/>
    </source>
</evidence>
<evidence type="ECO:0000256" key="3">
    <source>
        <dbReference type="ARBA" id="ARBA00013109"/>
    </source>
</evidence>
<comment type="similarity">
    <text evidence="2 9">Belongs to the uroporphyrinogen-III synthase family.</text>
</comment>
<dbReference type="PANTHER" id="PTHR38042">
    <property type="entry name" value="UROPORPHYRINOGEN-III SYNTHASE, CHLOROPLASTIC"/>
    <property type="match status" value="1"/>
</dbReference>
<dbReference type="Pfam" id="PF02602">
    <property type="entry name" value="HEM4"/>
    <property type="match status" value="1"/>
</dbReference>
<comment type="function">
    <text evidence="6 9">Catalyzes cyclization of the linear tetrapyrrole, hydroxymethylbilane, to the macrocyclic uroporphyrinogen III.</text>
</comment>
<comment type="pathway">
    <text evidence="1 9">Porphyrin-containing compound metabolism; protoporphyrin-IX biosynthesis; coproporphyrinogen-III from 5-aminolevulinate: step 3/4.</text>
</comment>